<reference evidence="3" key="1">
    <citation type="submission" date="2025-08" db="UniProtKB">
        <authorList>
            <consortium name="RefSeq"/>
        </authorList>
    </citation>
    <scope>IDENTIFICATION</scope>
    <source>
        <tissue evidence="3">Whole body</tissue>
    </source>
</reference>
<dbReference type="Pfam" id="PF17906">
    <property type="entry name" value="HTH_48"/>
    <property type="match status" value="1"/>
</dbReference>
<evidence type="ECO:0000313" key="2">
    <source>
        <dbReference type="Proteomes" id="UP000694846"/>
    </source>
</evidence>
<dbReference type="PANTHER" id="PTHR46060">
    <property type="entry name" value="MARINER MOS1 TRANSPOSASE-LIKE PROTEIN"/>
    <property type="match status" value="1"/>
</dbReference>
<sequence length="191" mass="22426">MERRNIEHRYAIKFCVKLGKSAKETFDKIVKVFGDEAMSRVQVFRWHKEFKNGRESVGDEPRSGRAVEVRTDNNVQRVRALVSQVGWLTIRMLSNELNINRETVRKILIEDLSMKKLCAKMVCLEQLENDSKLLERVVTGNKSWFFQYDPETKRQSQQWLSPGSARPKKARMSKSKVKIMMISFWQQWVGA</sequence>
<dbReference type="Proteomes" id="UP000694846">
    <property type="component" value="Unplaced"/>
</dbReference>
<dbReference type="InterPro" id="IPR041426">
    <property type="entry name" value="Mos1_HTH"/>
</dbReference>
<dbReference type="GeneID" id="112687600"/>
<dbReference type="Gene3D" id="1.10.10.1450">
    <property type="match status" value="1"/>
</dbReference>
<dbReference type="AlphaFoldDB" id="A0A8B8FZF9"/>
<dbReference type="InterPro" id="IPR052709">
    <property type="entry name" value="Transposase-MT_Hybrid"/>
</dbReference>
<dbReference type="GO" id="GO:0003676">
    <property type="term" value="F:nucleic acid binding"/>
    <property type="evidence" value="ECO:0007669"/>
    <property type="project" value="InterPro"/>
</dbReference>
<name>A0A8B8FZF9_9HEMI</name>
<dbReference type="RefSeq" id="XP_025416177.1">
    <property type="nucleotide sequence ID" value="XM_025560392.1"/>
</dbReference>
<evidence type="ECO:0000259" key="1">
    <source>
        <dbReference type="Pfam" id="PF17906"/>
    </source>
</evidence>
<protein>
    <submittedName>
        <fullName evidence="3">Protein GVQW3-like</fullName>
    </submittedName>
</protein>
<proteinExistence type="predicted"/>
<dbReference type="InterPro" id="IPR036397">
    <property type="entry name" value="RNaseH_sf"/>
</dbReference>
<accession>A0A8B8FZF9</accession>
<feature type="domain" description="Mos1 transposase HTH" evidence="1">
    <location>
        <begin position="9"/>
        <end position="53"/>
    </location>
</feature>
<dbReference type="PANTHER" id="PTHR46060:SF1">
    <property type="entry name" value="MARINER MOS1 TRANSPOSASE-LIKE PROTEIN"/>
    <property type="match status" value="1"/>
</dbReference>
<dbReference type="OrthoDB" id="6716714at2759"/>
<keyword evidence="2" id="KW-1185">Reference proteome</keyword>
<gene>
    <name evidence="3" type="primary">LOC112687600</name>
</gene>
<dbReference type="Gene3D" id="3.30.420.10">
    <property type="entry name" value="Ribonuclease H-like superfamily/Ribonuclease H"/>
    <property type="match status" value="1"/>
</dbReference>
<organism evidence="2 3">
    <name type="scientific">Sipha flava</name>
    <name type="common">yellow sugarcane aphid</name>
    <dbReference type="NCBI Taxonomy" id="143950"/>
    <lineage>
        <taxon>Eukaryota</taxon>
        <taxon>Metazoa</taxon>
        <taxon>Ecdysozoa</taxon>
        <taxon>Arthropoda</taxon>
        <taxon>Hexapoda</taxon>
        <taxon>Insecta</taxon>
        <taxon>Pterygota</taxon>
        <taxon>Neoptera</taxon>
        <taxon>Paraneoptera</taxon>
        <taxon>Hemiptera</taxon>
        <taxon>Sternorrhyncha</taxon>
        <taxon>Aphidomorpha</taxon>
        <taxon>Aphidoidea</taxon>
        <taxon>Aphididae</taxon>
        <taxon>Sipha</taxon>
    </lineage>
</organism>
<evidence type="ECO:0000313" key="3">
    <source>
        <dbReference type="RefSeq" id="XP_025416177.1"/>
    </source>
</evidence>